<dbReference type="Proteomes" id="UP000434850">
    <property type="component" value="Unassembled WGS sequence"/>
</dbReference>
<feature type="transmembrane region" description="Helical" evidence="1">
    <location>
        <begin position="12"/>
        <end position="30"/>
    </location>
</feature>
<reference evidence="2 3" key="1">
    <citation type="submission" date="2019-12" db="EMBL/GenBank/DDBJ databases">
        <title>Mucilaginibacter sp. HME9299 genome sequencing and assembly.</title>
        <authorList>
            <person name="Kang H."/>
            <person name="Kim H."/>
            <person name="Joh K."/>
        </authorList>
    </citation>
    <scope>NUCLEOTIDE SEQUENCE [LARGE SCALE GENOMIC DNA]</scope>
    <source>
        <strain evidence="2 3">HME9299</strain>
    </source>
</reference>
<feature type="transmembrane region" description="Helical" evidence="1">
    <location>
        <begin position="42"/>
        <end position="62"/>
    </location>
</feature>
<keyword evidence="1" id="KW-1133">Transmembrane helix</keyword>
<name>A0A6I4IAG4_9SPHI</name>
<dbReference type="EMBL" id="WQLA01000005">
    <property type="protein sequence ID" value="MVN92165.1"/>
    <property type="molecule type" value="Genomic_DNA"/>
</dbReference>
<sequence>MKSNLTMRQKLIVPFIIIGGMIVVGVRSIYKGMLLHQNWRVALAILGVVCFTTLLGAMVIAVTKHEKAQKKS</sequence>
<evidence type="ECO:0000313" key="3">
    <source>
        <dbReference type="Proteomes" id="UP000434850"/>
    </source>
</evidence>
<comment type="caution">
    <text evidence="2">The sequence shown here is derived from an EMBL/GenBank/DDBJ whole genome shotgun (WGS) entry which is preliminary data.</text>
</comment>
<dbReference type="RefSeq" id="WP_157542482.1">
    <property type="nucleotide sequence ID" value="NZ_WQLA01000005.1"/>
</dbReference>
<evidence type="ECO:0000313" key="2">
    <source>
        <dbReference type="EMBL" id="MVN92165.1"/>
    </source>
</evidence>
<accession>A0A6I4IAG4</accession>
<keyword evidence="3" id="KW-1185">Reference proteome</keyword>
<gene>
    <name evidence="2" type="ORF">GO816_13600</name>
</gene>
<protein>
    <submittedName>
        <fullName evidence="2">Uncharacterized protein</fullName>
    </submittedName>
</protein>
<proteinExistence type="predicted"/>
<keyword evidence="1" id="KW-0812">Transmembrane</keyword>
<dbReference type="AlphaFoldDB" id="A0A6I4IAG4"/>
<evidence type="ECO:0000256" key="1">
    <source>
        <dbReference type="SAM" id="Phobius"/>
    </source>
</evidence>
<organism evidence="2 3">
    <name type="scientific">Mucilaginibacter aquatilis</name>
    <dbReference type="NCBI Taxonomy" id="1517760"/>
    <lineage>
        <taxon>Bacteria</taxon>
        <taxon>Pseudomonadati</taxon>
        <taxon>Bacteroidota</taxon>
        <taxon>Sphingobacteriia</taxon>
        <taxon>Sphingobacteriales</taxon>
        <taxon>Sphingobacteriaceae</taxon>
        <taxon>Mucilaginibacter</taxon>
    </lineage>
</organism>
<keyword evidence="1" id="KW-0472">Membrane</keyword>